<evidence type="ECO:0000313" key="2">
    <source>
        <dbReference type="Proteomes" id="UP001595191"/>
    </source>
</evidence>
<accession>A0ACC7LMV1</accession>
<proteinExistence type="predicted"/>
<feature type="non-terminal residue" evidence="1">
    <location>
        <position position="1"/>
    </location>
</feature>
<dbReference type="Proteomes" id="UP001595191">
    <property type="component" value="Unassembled WGS sequence"/>
</dbReference>
<comment type="caution">
    <text evidence="1">The sequence shown here is derived from an EMBL/GenBank/DDBJ whole genome shotgun (WGS) entry which is preliminary data.</text>
</comment>
<gene>
    <name evidence="1" type="ORF">ACEZ3G_15745</name>
</gene>
<sequence>AIPLQNNPNLVMHLPFDETSGSVAADVSGNGNDGTVLFVDDNGATKTPSATNWTSQGLFGGAVQMDGETFQSNTIVEVPYSASIGATSQSITVMAWVNRDDLDNNVGIMTHDYPAMFFGFHNSLYKWEFATNSGGGDCYSGYSPAGQWVHIAATYDGATARLFANGVEVCTQAVTGDIAFDSSTPNFSSFVSSGFYETRDPATNIVLISNNYNESGVTDEIKGKIDELKIYNTALDGTAIKALYDAGVAQGVPACPPGTITAEYSIDGAPWVTGNVINAPIGAQVAIRAQTSGTYYVTTAQNDNESPTFESGVDFTQTNGYIIDQAVDIGANNQLTLTTAGGCPAVVSLNVVQGCDPGDEPISAEWRIADGNYENGNPGENVSITATVGDEVRLSILPNEFPGTSTRIGFSVTLPNGTVVNQSYSTNLTDYIIPAVDTSDGGNYVLTSEEGCSVIVSLSVNGFDCSEIKAEWSLEGGETGSYQSAPDTNPVVVDAFTGDDVRISLLPNGIDFTVTYNSVIVYNGNTDFVLGVVDPSDSGDYVLETVQGCITTLTLNVADPVCDASTIKAEWRLNGTYFEAPDEQPVTVDVITGDTFEISLIPNGTEFTISFEGNEVYNGELDYDLGNVELTDSGVYTITTEYGCVTTLTLNVSDVVCDGNTLKAEWRLNGDYFSAPDNQPITVDVASGDAFEISMLPNGIVFTIEYEGNEVYNDQFDYDLGNVTPANSGDYVITSANGCSTTLTLNVLCPSGPFTPEYLIDSISGSGEEAITVNVGAMVILGTVEDNVAFTITPPSGPISNGDLDLGQITLADAGQYLFTSVEGCTKTLDIIVIDPCAPGNFTPEYTVDGIMGSGDVSITVEEGEPVVLSLIQTDVTYTITAPDATITNGLLDLGNIAASDEGSYIYNSDSGCSATLDIVVTTTCPTGGFTPEYTVDGTAGSGDNSITIEQGTPISLGIVETGITYTITAPDDTVSNGALDLGNITLAMAGEYTFQSDAGCNASLTIVVTDSSCDPSTFTPQYTINGIAEDGELEINVQEGTPLVLGLVQSEVAYTITLPDSSINTGLLNLGNITSAQAGTYTFVSDTGCTAQLIISVEENPESDKQIEDVVIYPNPVSDGKVRAVLSDFLGETIYISFYDIYGKLVLQNIVPENHGAEVEFDISILSSGTYIIEISRTNNDENTLKKVIKLR</sequence>
<name>A0ACC7LMV1_9FLAO</name>
<dbReference type="EMBL" id="JBHFPV010000006">
    <property type="protein sequence ID" value="MFH6604939.1"/>
    <property type="molecule type" value="Genomic_DNA"/>
</dbReference>
<keyword evidence="2" id="KW-1185">Reference proteome</keyword>
<organism evidence="1 2">
    <name type="scientific">Meishania litoralis</name>
    <dbReference type="NCBI Taxonomy" id="3434685"/>
    <lineage>
        <taxon>Bacteria</taxon>
        <taxon>Pseudomonadati</taxon>
        <taxon>Bacteroidota</taxon>
        <taxon>Flavobacteriia</taxon>
        <taxon>Flavobacteriales</taxon>
        <taxon>Flavobacteriaceae</taxon>
        <taxon>Meishania</taxon>
    </lineage>
</organism>
<reference evidence="1" key="1">
    <citation type="submission" date="2024-09" db="EMBL/GenBank/DDBJ databases">
        <authorList>
            <person name="Liu J."/>
        </authorList>
    </citation>
    <scope>NUCLEOTIDE SEQUENCE</scope>
    <source>
        <strain evidence="1">NBU2967</strain>
    </source>
</reference>
<evidence type="ECO:0000313" key="1">
    <source>
        <dbReference type="EMBL" id="MFH6604939.1"/>
    </source>
</evidence>
<protein>
    <submittedName>
        <fullName evidence="1">LamG-like jellyroll fold domain-containing protein</fullName>
    </submittedName>
</protein>